<organism evidence="2 3">
    <name type="scientific">Cytospora chrysosperma</name>
    <name type="common">Cytospora canker fungus</name>
    <name type="synonym">Sphaeria chrysosperma</name>
    <dbReference type="NCBI Taxonomy" id="252740"/>
    <lineage>
        <taxon>Eukaryota</taxon>
        <taxon>Fungi</taxon>
        <taxon>Dikarya</taxon>
        <taxon>Ascomycota</taxon>
        <taxon>Pezizomycotina</taxon>
        <taxon>Sordariomycetes</taxon>
        <taxon>Sordariomycetidae</taxon>
        <taxon>Diaporthales</taxon>
        <taxon>Cytosporaceae</taxon>
        <taxon>Cytospora</taxon>
    </lineage>
</organism>
<dbReference type="AlphaFoldDB" id="A0A423W4F7"/>
<sequence>MPWIPASIILPQFNHGTRRRQYAKKISPVRPPPPTTTTAAASARGLEQEPPRWIFSPADVPPLPEWTHGLEGLGLGGTDLTPMQCMEAAQRYVSTATQNESSWRPRLEKDYGLSPYLLHWLGIVLMSGNTASRWRLGTHMLRSASELGYAPSTLTLVRVFTSMTGANAGRAARSKIFIEAERRFQQIVTRGADPDALTLQGLIIAKSGGRDRDGRALEAFERAEKAWEARAAAGASKKKPASDAAAPPQDRGGGGEDPGPDEVSLPAPREPRWEWEISCVLGQAGILQRHGRAAEALALYRVAALELDNPVGFWNLSRLMGGPRDAPERRTYLLKAAISGVADACRELGELERMAAGREGLPRREREEHEKMSQEWFRLADGHELKSIQDEAMSDGNE</sequence>
<proteinExistence type="predicted"/>
<dbReference type="EMBL" id="LJZO01000014">
    <property type="protein sequence ID" value="ROV98228.1"/>
    <property type="molecule type" value="Genomic_DNA"/>
</dbReference>
<dbReference type="InterPro" id="IPR011990">
    <property type="entry name" value="TPR-like_helical_dom_sf"/>
</dbReference>
<dbReference type="Gene3D" id="1.25.40.10">
    <property type="entry name" value="Tetratricopeptide repeat domain"/>
    <property type="match status" value="1"/>
</dbReference>
<protein>
    <submittedName>
        <fullName evidence="2">Uncharacterized protein</fullName>
    </submittedName>
</protein>
<evidence type="ECO:0000256" key="1">
    <source>
        <dbReference type="SAM" id="MobiDB-lite"/>
    </source>
</evidence>
<reference evidence="2 3" key="1">
    <citation type="submission" date="2015-09" db="EMBL/GenBank/DDBJ databases">
        <title>Host preference determinants of Valsa canker pathogens revealed by comparative genomics.</title>
        <authorList>
            <person name="Yin Z."/>
            <person name="Huang L."/>
        </authorList>
    </citation>
    <scope>NUCLEOTIDE SEQUENCE [LARGE SCALE GENOMIC DNA]</scope>
    <source>
        <strain evidence="2 3">YSFL</strain>
    </source>
</reference>
<accession>A0A423W4F7</accession>
<name>A0A423W4F7_CYTCH</name>
<gene>
    <name evidence="2" type="ORF">VSDG_04493</name>
</gene>
<dbReference type="OrthoDB" id="5379420at2759"/>
<feature type="region of interest" description="Disordered" evidence="1">
    <location>
        <begin position="231"/>
        <end position="267"/>
    </location>
</feature>
<dbReference type="Proteomes" id="UP000284375">
    <property type="component" value="Unassembled WGS sequence"/>
</dbReference>
<keyword evidence="3" id="KW-1185">Reference proteome</keyword>
<evidence type="ECO:0000313" key="2">
    <source>
        <dbReference type="EMBL" id="ROV98228.1"/>
    </source>
</evidence>
<comment type="caution">
    <text evidence="2">The sequence shown here is derived from an EMBL/GenBank/DDBJ whole genome shotgun (WGS) entry which is preliminary data.</text>
</comment>
<dbReference type="STRING" id="252740.A0A423W4F7"/>
<feature type="region of interest" description="Disordered" evidence="1">
    <location>
        <begin position="23"/>
        <end position="46"/>
    </location>
</feature>
<evidence type="ECO:0000313" key="3">
    <source>
        <dbReference type="Proteomes" id="UP000284375"/>
    </source>
</evidence>